<dbReference type="PANTHER" id="PTHR11051:SF8">
    <property type="entry name" value="PROTEIN-GLUCOSYLGALACTOSYLHYDROXYLYSINE GLUCOSIDASE"/>
    <property type="match status" value="1"/>
</dbReference>
<dbReference type="OrthoDB" id="200349at2759"/>
<dbReference type="SUPFAM" id="SSF48208">
    <property type="entry name" value="Six-hairpin glycosidases"/>
    <property type="match status" value="1"/>
</dbReference>
<name>A0A6J2U7Y2_DROLE</name>
<evidence type="ECO:0000256" key="1">
    <source>
        <dbReference type="ARBA" id="ARBA00006768"/>
    </source>
</evidence>
<feature type="chain" id="PRO_5026964364" evidence="4">
    <location>
        <begin position="23"/>
        <end position="744"/>
    </location>
</feature>
<dbReference type="InterPro" id="IPR008928">
    <property type="entry name" value="6-hairpin_glycosidase_sf"/>
</dbReference>
<dbReference type="RefSeq" id="XP_030384090.1">
    <property type="nucleotide sequence ID" value="XM_030528230.1"/>
</dbReference>
<dbReference type="GO" id="GO:0005975">
    <property type="term" value="P:carbohydrate metabolic process"/>
    <property type="evidence" value="ECO:0007669"/>
    <property type="project" value="InterPro"/>
</dbReference>
<dbReference type="InterPro" id="IPR012341">
    <property type="entry name" value="6hp_glycosidase-like_sf"/>
</dbReference>
<comment type="similarity">
    <text evidence="1">Belongs to the glycosyl hydrolase 65 family.</text>
</comment>
<evidence type="ECO:0000256" key="2">
    <source>
        <dbReference type="ARBA" id="ARBA00022801"/>
    </source>
</evidence>
<organism evidence="6 7">
    <name type="scientific">Drosophila lebanonensis</name>
    <name type="common">Fruit fly</name>
    <name type="synonym">Scaptodrosophila lebanonensis</name>
    <dbReference type="NCBI Taxonomy" id="7225"/>
    <lineage>
        <taxon>Eukaryota</taxon>
        <taxon>Metazoa</taxon>
        <taxon>Ecdysozoa</taxon>
        <taxon>Arthropoda</taxon>
        <taxon>Hexapoda</taxon>
        <taxon>Insecta</taxon>
        <taxon>Pterygota</taxon>
        <taxon>Neoptera</taxon>
        <taxon>Endopterygota</taxon>
        <taxon>Diptera</taxon>
        <taxon>Brachycera</taxon>
        <taxon>Muscomorpha</taxon>
        <taxon>Ephydroidea</taxon>
        <taxon>Drosophilidae</taxon>
        <taxon>Scaptodrosophila</taxon>
    </lineage>
</organism>
<evidence type="ECO:0000259" key="5">
    <source>
        <dbReference type="Pfam" id="PF03632"/>
    </source>
</evidence>
<dbReference type="PANTHER" id="PTHR11051">
    <property type="entry name" value="GLYCOSYL HYDROLASE-RELATED"/>
    <property type="match status" value="1"/>
</dbReference>
<dbReference type="Proteomes" id="UP000504634">
    <property type="component" value="Unplaced"/>
</dbReference>
<keyword evidence="2" id="KW-0378">Hydrolase</keyword>
<evidence type="ECO:0000313" key="6">
    <source>
        <dbReference type="Proteomes" id="UP000504634"/>
    </source>
</evidence>
<dbReference type="FunFam" id="1.50.10.10:FF:000032">
    <property type="entry name" value="Vacuolar acid trehalase"/>
    <property type="match status" value="1"/>
</dbReference>
<keyword evidence="4" id="KW-0732">Signal</keyword>
<feature type="domain" description="Glycoside hydrolase family 65 central catalytic" evidence="5">
    <location>
        <begin position="333"/>
        <end position="544"/>
    </location>
</feature>
<gene>
    <name evidence="7" type="primary">LOC115631476</name>
</gene>
<dbReference type="Pfam" id="PF03632">
    <property type="entry name" value="Glyco_hydro_65m"/>
    <property type="match status" value="1"/>
</dbReference>
<sequence>MLMLQWVLMGACALALSNGSSADYLDPYLLQTKSLPSDLNFMPSLSNGHLGYTVFGDAIFMNGIYNGASGRSKRARIPNWLNISAEICDKFGCLTDDDVAGSEVSYEMDLRNGYFRYRKEYTKLGLTLEQRSYPHRYYNRALVYELEAKRSARLSGTAERINFPLFLRLRQQPGNNSDAFDFEEVNRKSRSGEDYRTLRGRTKILEFEPFQPEPHEIFVVFSESLEQDRQLEWPTWQASLQHRIIISIDRKEDVARKELQDLLQIEQHEMLRRHTQVWNEFWDNEFSIDIEGDPELSRIVNAGIFYLSSSLPSLTSNQANEPYYGLSPTGLARGNLEADYQGHNFWDTEIWMWPVAAQFHFDYGKILLDYRLRHLEAAKYNANVTGYEGARYPWESAYTGTEVTNPCCPDIAQQEIHISPDILFTLQKYFAQSNDIDWVCEKAWPIALEVAQFLVSRASCEESEDICHLRNVMGPDEDHADVDDNVYTNVVSKIALEFAEWAGGKCGNASSAEQTYLSWRALHDRLLILHDEELNYHPQHQGYKINATVKQADTILLGYPLQFDTSDSHLNDLHYYAKVTRESGPAMTWSMFAANYLGTGEPERAHEYFERGYKSYVRPEFKVWSENPIGYDGSANFLTGIGGFLQALIFGYGGLDFARVGDKSHMISRPALLPPNVERVTIKYIKFASSKCIFQFQNASSSFYCPELGGKRFELSQGNRKSQLNGSFNVTIKKGEPLLRISTL</sequence>
<evidence type="ECO:0000256" key="3">
    <source>
        <dbReference type="ARBA" id="ARBA00023180"/>
    </source>
</evidence>
<dbReference type="AlphaFoldDB" id="A0A6J2U7Y2"/>
<keyword evidence="3" id="KW-0325">Glycoprotein</keyword>
<dbReference type="GeneID" id="115631476"/>
<proteinExistence type="inferred from homology"/>
<reference evidence="7" key="1">
    <citation type="submission" date="2025-08" db="UniProtKB">
        <authorList>
            <consortium name="RefSeq"/>
        </authorList>
    </citation>
    <scope>IDENTIFICATION</scope>
    <source>
        <strain evidence="7">11010-0011.00</strain>
        <tissue evidence="7">Whole body</tissue>
    </source>
</reference>
<keyword evidence="6" id="KW-1185">Reference proteome</keyword>
<dbReference type="InterPro" id="IPR005195">
    <property type="entry name" value="Glyco_hydro_65_M"/>
</dbReference>
<feature type="signal peptide" evidence="4">
    <location>
        <begin position="1"/>
        <end position="22"/>
    </location>
</feature>
<dbReference type="Gene3D" id="1.50.10.10">
    <property type="match status" value="1"/>
</dbReference>
<protein>
    <submittedName>
        <fullName evidence="7">Protein-glucosylgalactosylhydroxylysine glucosidase isoform X1</fullName>
    </submittedName>
</protein>
<evidence type="ECO:0000313" key="7">
    <source>
        <dbReference type="RefSeq" id="XP_030384090.1"/>
    </source>
</evidence>
<accession>A0A6J2U7Y2</accession>
<dbReference type="GO" id="GO:0004555">
    <property type="term" value="F:alpha,alpha-trehalase activity"/>
    <property type="evidence" value="ECO:0007669"/>
    <property type="project" value="UniProtKB-ARBA"/>
</dbReference>
<evidence type="ECO:0000256" key="4">
    <source>
        <dbReference type="SAM" id="SignalP"/>
    </source>
</evidence>